<accession>A0A249L4A2</accession>
<dbReference type="SMART" id="SM00855">
    <property type="entry name" value="PGAM"/>
    <property type="match status" value="1"/>
</dbReference>
<reference evidence="2 3" key="1">
    <citation type="submission" date="2016-07" db="EMBL/GenBank/DDBJ databases">
        <title>High microdiversification within the ubiquitous acI lineage of Actinobacteria.</title>
        <authorList>
            <person name="Neuenschwander S.M."/>
            <person name="Salcher M."/>
            <person name="Ghai R."/>
            <person name="Pernthaler J."/>
        </authorList>
    </citation>
    <scope>NUCLEOTIDE SEQUENCE [LARGE SCALE GENOMIC DNA]</scope>
    <source>
        <strain evidence="2">MMS-IIB-91</strain>
    </source>
</reference>
<keyword evidence="3" id="KW-1185">Reference proteome</keyword>
<evidence type="ECO:0000313" key="2">
    <source>
        <dbReference type="EMBL" id="ASY23872.1"/>
    </source>
</evidence>
<dbReference type="Gene3D" id="3.40.50.1240">
    <property type="entry name" value="Phosphoglycerate mutase-like"/>
    <property type="match status" value="1"/>
</dbReference>
<dbReference type="InterPro" id="IPR013078">
    <property type="entry name" value="His_Pase_superF_clade-1"/>
</dbReference>
<dbReference type="PIRSF" id="PIRSF000709">
    <property type="entry name" value="6PFK_2-Ptase"/>
    <property type="match status" value="1"/>
</dbReference>
<dbReference type="GO" id="GO:0005829">
    <property type="term" value="C:cytosol"/>
    <property type="evidence" value="ECO:0007669"/>
    <property type="project" value="TreeGrafter"/>
</dbReference>
<dbReference type="KEGG" id="nab:B1sIIB91_02965"/>
<dbReference type="Proteomes" id="UP000217210">
    <property type="component" value="Chromosome"/>
</dbReference>
<proteinExistence type="predicted"/>
<dbReference type="OrthoDB" id="4120859at2"/>
<dbReference type="InterPro" id="IPR029033">
    <property type="entry name" value="His_PPase_superfam"/>
</dbReference>
<dbReference type="InterPro" id="IPR051695">
    <property type="entry name" value="Phosphoglycerate_Mutase"/>
</dbReference>
<organism evidence="2 3">
    <name type="scientific">Candidatus Nanopelagicus abundans</name>
    <dbReference type="NCBI Taxonomy" id="1884916"/>
    <lineage>
        <taxon>Bacteria</taxon>
        <taxon>Bacillati</taxon>
        <taxon>Actinomycetota</taxon>
        <taxon>Actinomycetes</taxon>
        <taxon>Candidatus Nanopelagicales</taxon>
        <taxon>Candidatus Nanopelagicaceae</taxon>
        <taxon>Candidatus Nanopelagicus</taxon>
    </lineage>
</organism>
<evidence type="ECO:0000313" key="3">
    <source>
        <dbReference type="Proteomes" id="UP000217210"/>
    </source>
</evidence>
<keyword evidence="1" id="KW-0378">Hydrolase</keyword>
<dbReference type="Pfam" id="PF00300">
    <property type="entry name" value="His_Phos_1"/>
    <property type="match status" value="1"/>
</dbReference>
<dbReference type="AlphaFoldDB" id="A0A249L4A2"/>
<dbReference type="GO" id="GO:0004331">
    <property type="term" value="F:fructose-2,6-bisphosphate 2-phosphatase activity"/>
    <property type="evidence" value="ECO:0007669"/>
    <property type="project" value="TreeGrafter"/>
</dbReference>
<dbReference type="GO" id="GO:0043456">
    <property type="term" value="P:regulation of pentose-phosphate shunt"/>
    <property type="evidence" value="ECO:0007669"/>
    <property type="project" value="TreeGrafter"/>
</dbReference>
<sequence>MPIVYMLRHAQSVANTKGILAGQDNSVQLSKDGHKQAQMLAPYLSKLKINRIYSSPLTRCIQTIQPYMQLNPDLDFEIDERFIEMDYGIWSGKRLSALARDRRWRSVQNKPSTFTFPKGESFRSMRKRVDLALTELSKEKGVVLVVTHGDIIKMSLASALGLPIDRFQKFVAEPASLTVINLEKNSSTVLQTNYKISAEIVQKFKQNQLGGGNSLSASIKWWRR</sequence>
<protein>
    <submittedName>
        <fullName evidence="2">Probable phosphoglycerate mutase</fullName>
    </submittedName>
</protein>
<gene>
    <name evidence="2" type="ORF">B1sIIB91_02965</name>
</gene>
<dbReference type="PANTHER" id="PTHR46517">
    <property type="entry name" value="FRUCTOSE-2,6-BISPHOSPHATASE TIGAR"/>
    <property type="match status" value="1"/>
</dbReference>
<name>A0A249L4A2_9ACTN</name>
<dbReference type="PANTHER" id="PTHR46517:SF1">
    <property type="entry name" value="FRUCTOSE-2,6-BISPHOSPHATASE TIGAR"/>
    <property type="match status" value="1"/>
</dbReference>
<dbReference type="CDD" id="cd07067">
    <property type="entry name" value="HP_PGM_like"/>
    <property type="match status" value="1"/>
</dbReference>
<dbReference type="GO" id="GO:0045820">
    <property type="term" value="P:negative regulation of glycolytic process"/>
    <property type="evidence" value="ECO:0007669"/>
    <property type="project" value="TreeGrafter"/>
</dbReference>
<evidence type="ECO:0000256" key="1">
    <source>
        <dbReference type="ARBA" id="ARBA00022801"/>
    </source>
</evidence>
<dbReference type="SUPFAM" id="SSF53254">
    <property type="entry name" value="Phosphoglycerate mutase-like"/>
    <property type="match status" value="1"/>
</dbReference>
<dbReference type="EMBL" id="CP016779">
    <property type="protein sequence ID" value="ASY23872.1"/>
    <property type="molecule type" value="Genomic_DNA"/>
</dbReference>
<dbReference type="RefSeq" id="WP_095688146.1">
    <property type="nucleotide sequence ID" value="NZ_CP016779.1"/>
</dbReference>